<feature type="region of interest" description="Disordered" evidence="1">
    <location>
        <begin position="398"/>
        <end position="453"/>
    </location>
</feature>
<reference evidence="2" key="2">
    <citation type="submission" date="2024-10" db="UniProtKB">
        <authorList>
            <consortium name="EnsemblProtists"/>
        </authorList>
    </citation>
    <scope>IDENTIFICATION</scope>
</reference>
<evidence type="ECO:0000256" key="1">
    <source>
        <dbReference type="SAM" id="MobiDB-lite"/>
    </source>
</evidence>
<reference evidence="3" key="1">
    <citation type="journal article" date="2013" name="Nature">
        <title>Pan genome of the phytoplankton Emiliania underpins its global distribution.</title>
        <authorList>
            <person name="Read B.A."/>
            <person name="Kegel J."/>
            <person name="Klute M.J."/>
            <person name="Kuo A."/>
            <person name="Lefebvre S.C."/>
            <person name="Maumus F."/>
            <person name="Mayer C."/>
            <person name="Miller J."/>
            <person name="Monier A."/>
            <person name="Salamov A."/>
            <person name="Young J."/>
            <person name="Aguilar M."/>
            <person name="Claverie J.M."/>
            <person name="Frickenhaus S."/>
            <person name="Gonzalez K."/>
            <person name="Herman E.K."/>
            <person name="Lin Y.C."/>
            <person name="Napier J."/>
            <person name="Ogata H."/>
            <person name="Sarno A.F."/>
            <person name="Shmutz J."/>
            <person name="Schroeder D."/>
            <person name="de Vargas C."/>
            <person name="Verret F."/>
            <person name="von Dassow P."/>
            <person name="Valentin K."/>
            <person name="Van de Peer Y."/>
            <person name="Wheeler G."/>
            <person name="Dacks J.B."/>
            <person name="Delwiche C.F."/>
            <person name="Dyhrman S.T."/>
            <person name="Glockner G."/>
            <person name="John U."/>
            <person name="Richards T."/>
            <person name="Worden A.Z."/>
            <person name="Zhang X."/>
            <person name="Grigoriev I.V."/>
            <person name="Allen A.E."/>
            <person name="Bidle K."/>
            <person name="Borodovsky M."/>
            <person name="Bowler C."/>
            <person name="Brownlee C."/>
            <person name="Cock J.M."/>
            <person name="Elias M."/>
            <person name="Gladyshev V.N."/>
            <person name="Groth M."/>
            <person name="Guda C."/>
            <person name="Hadaegh A."/>
            <person name="Iglesias-Rodriguez M.D."/>
            <person name="Jenkins J."/>
            <person name="Jones B.M."/>
            <person name="Lawson T."/>
            <person name="Leese F."/>
            <person name="Lindquist E."/>
            <person name="Lobanov A."/>
            <person name="Lomsadze A."/>
            <person name="Malik S.B."/>
            <person name="Marsh M.E."/>
            <person name="Mackinder L."/>
            <person name="Mock T."/>
            <person name="Mueller-Roeber B."/>
            <person name="Pagarete A."/>
            <person name="Parker M."/>
            <person name="Probert I."/>
            <person name="Quesneville H."/>
            <person name="Raines C."/>
            <person name="Rensing S.A."/>
            <person name="Riano-Pachon D.M."/>
            <person name="Richier S."/>
            <person name="Rokitta S."/>
            <person name="Shiraiwa Y."/>
            <person name="Soanes D.M."/>
            <person name="van der Giezen M."/>
            <person name="Wahlund T.M."/>
            <person name="Williams B."/>
            <person name="Wilson W."/>
            <person name="Wolfe G."/>
            <person name="Wurch L.L."/>
        </authorList>
    </citation>
    <scope>NUCLEOTIDE SEQUENCE</scope>
</reference>
<dbReference type="EnsemblProtists" id="EOD04871">
    <property type="protein sequence ID" value="EOD04871"/>
    <property type="gene ID" value="EMIHUDRAFT_107540"/>
</dbReference>
<dbReference type="InterPro" id="IPR053234">
    <property type="entry name" value="RPM1_Interactor"/>
</dbReference>
<accession>A0A0D3I0T6</accession>
<feature type="compositionally biased region" description="Basic residues" evidence="1">
    <location>
        <begin position="535"/>
        <end position="545"/>
    </location>
</feature>
<feature type="compositionally biased region" description="Gly residues" evidence="1">
    <location>
        <begin position="411"/>
        <end position="423"/>
    </location>
</feature>
<dbReference type="GO" id="GO:0003700">
    <property type="term" value="F:DNA-binding transcription factor activity"/>
    <property type="evidence" value="ECO:0007669"/>
    <property type="project" value="InterPro"/>
</dbReference>
<sequence length="556" mass="57756">MSRCQLCAAKTPPRSRDLVPLDPALGGLLPESLQPYADERWQTLTGGPCVPTGLIHLAKCKRRVLNAQAKEAAPEAEGLRLHLSHTSSTGYRGVWRLASGRFVAHRDRAHRRTMRPADGKKASIGYFDTAVEAAVAYARAVGEAAAAAGEASDSDEREPGGEAAAAESSDAGEPAERQAAEVVAEAEGLRLHLSSNNSTGYKRVSKQASGRFKAQRQGYVTIGTFDTAVEAAVAYAKAAGEYQPPAQPPPIVATEAEGLRLHLSSRCSTGYLGVFEHRSSGRFEARRSVDGRQVTIGYFGSAVAAAVAYARAVGEAAAATAGEAGPSAAAAGEASDSGEGEPGGAGGEAAAGESSSEEEEEAASTPLRAPSCKTLGCNLRLWHEGPCSTAVTGKRARILTDKAREAKRGKGGGGRRGGGGGGSSSVLLSPSSDGAPSPPDAEALSDSDEVEEVAPPRLLPEHLPHQRALCPLHPFHAAERPVAAPIDGNEAVCPNCYCFACDAPVSACRHWRGGEPRVPAHCNAHADSAEWRTHRSNAKRQRTRAARAATDPLGLG</sequence>
<feature type="compositionally biased region" description="Low complexity" evidence="1">
    <location>
        <begin position="161"/>
        <end position="172"/>
    </location>
</feature>
<feature type="compositionally biased region" description="Basic and acidic residues" evidence="1">
    <location>
        <begin position="398"/>
        <end position="408"/>
    </location>
</feature>
<feature type="region of interest" description="Disordered" evidence="1">
    <location>
        <begin position="322"/>
        <end position="369"/>
    </location>
</feature>
<dbReference type="HOGENOM" id="CLU_511361_0_0_1"/>
<dbReference type="RefSeq" id="XP_005757300.1">
    <property type="nucleotide sequence ID" value="XM_005757243.1"/>
</dbReference>
<evidence type="ECO:0008006" key="4">
    <source>
        <dbReference type="Google" id="ProtNLM"/>
    </source>
</evidence>
<feature type="compositionally biased region" description="Gly residues" evidence="1">
    <location>
        <begin position="340"/>
        <end position="349"/>
    </location>
</feature>
<evidence type="ECO:0000313" key="3">
    <source>
        <dbReference type="Proteomes" id="UP000013827"/>
    </source>
</evidence>
<feature type="compositionally biased region" description="Low complexity" evidence="1">
    <location>
        <begin position="424"/>
        <end position="435"/>
    </location>
</feature>
<dbReference type="InterPro" id="IPR036955">
    <property type="entry name" value="AP2/ERF_dom_sf"/>
</dbReference>
<feature type="region of interest" description="Disordered" evidence="1">
    <location>
        <begin position="535"/>
        <end position="556"/>
    </location>
</feature>
<dbReference type="KEGG" id="ehx:EMIHUDRAFT_107540"/>
<evidence type="ECO:0000313" key="2">
    <source>
        <dbReference type="EnsemblProtists" id="EOD04871"/>
    </source>
</evidence>
<feature type="region of interest" description="Disordered" evidence="1">
    <location>
        <begin position="148"/>
        <end position="180"/>
    </location>
</feature>
<protein>
    <recommendedName>
        <fullName evidence="4">AP2/ERF domain-containing protein</fullName>
    </recommendedName>
</protein>
<dbReference type="Proteomes" id="UP000013827">
    <property type="component" value="Unassembled WGS sequence"/>
</dbReference>
<organism evidence="2 3">
    <name type="scientific">Emiliania huxleyi (strain CCMP1516)</name>
    <dbReference type="NCBI Taxonomy" id="280463"/>
    <lineage>
        <taxon>Eukaryota</taxon>
        <taxon>Haptista</taxon>
        <taxon>Haptophyta</taxon>
        <taxon>Prymnesiophyceae</taxon>
        <taxon>Isochrysidales</taxon>
        <taxon>Noelaerhabdaceae</taxon>
        <taxon>Emiliania</taxon>
    </lineage>
</organism>
<dbReference type="Gene3D" id="3.30.730.10">
    <property type="entry name" value="AP2/ERF domain"/>
    <property type="match status" value="3"/>
</dbReference>
<dbReference type="PaxDb" id="2903-EOD04871"/>
<dbReference type="PANTHER" id="PTHR33443">
    <property type="entry name" value="ZGC:112980"/>
    <property type="match status" value="1"/>
</dbReference>
<feature type="compositionally biased region" description="Acidic residues" evidence="1">
    <location>
        <begin position="443"/>
        <end position="452"/>
    </location>
</feature>
<dbReference type="PANTHER" id="PTHR33443:SF30">
    <property type="entry name" value="SARCOSINE DEHYDROGENASE-2C PROTEIN"/>
    <property type="match status" value="1"/>
</dbReference>
<keyword evidence="3" id="KW-1185">Reference proteome</keyword>
<dbReference type="AlphaFoldDB" id="A0A0D3I0T6"/>
<proteinExistence type="predicted"/>
<dbReference type="InterPro" id="IPR016177">
    <property type="entry name" value="DNA-bd_dom_sf"/>
</dbReference>
<dbReference type="GeneID" id="17250983"/>
<name>A0A0D3I0T6_EMIH1</name>
<dbReference type="SUPFAM" id="SSF54171">
    <property type="entry name" value="DNA-binding domain"/>
    <property type="match status" value="2"/>
</dbReference>
<dbReference type="GO" id="GO:0003677">
    <property type="term" value="F:DNA binding"/>
    <property type="evidence" value="ECO:0007669"/>
    <property type="project" value="InterPro"/>
</dbReference>
<feature type="compositionally biased region" description="Low complexity" evidence="1">
    <location>
        <begin position="322"/>
        <end position="337"/>
    </location>
</feature>